<gene>
    <name evidence="2" type="ORF">R9Z33_09530</name>
</gene>
<accession>A0ABZ0PPQ4</accession>
<dbReference type="Proteomes" id="UP001305521">
    <property type="component" value="Chromosome"/>
</dbReference>
<keyword evidence="2" id="KW-0489">Methyltransferase</keyword>
<protein>
    <submittedName>
        <fullName evidence="2">FkbM family methyltransferase</fullName>
    </submittedName>
</protein>
<dbReference type="Pfam" id="PF05050">
    <property type="entry name" value="Methyltransf_21"/>
    <property type="match status" value="1"/>
</dbReference>
<reference evidence="2 3" key="1">
    <citation type="submission" date="2023-11" db="EMBL/GenBank/DDBJ databases">
        <title>Arctic aerobic anoxygenic photoheterotroph Sediminicoccus rosea KRV36 adapts its photosynthesis to long days of polar summer.</title>
        <authorList>
            <person name="Tomasch J."/>
            <person name="Kopejtka K."/>
            <person name="Bily T."/>
            <person name="Gardiner A.T."/>
            <person name="Gardian Z."/>
            <person name="Shivaramu S."/>
            <person name="Koblizek M."/>
            <person name="Engelhardt F."/>
            <person name="Kaftan D."/>
        </authorList>
    </citation>
    <scope>NUCLEOTIDE SEQUENCE [LARGE SCALE GENOMIC DNA]</scope>
    <source>
        <strain evidence="2 3">R-30</strain>
    </source>
</reference>
<keyword evidence="2" id="KW-0808">Transferase</keyword>
<dbReference type="EMBL" id="CP137852">
    <property type="protein sequence ID" value="WPB87100.1"/>
    <property type="molecule type" value="Genomic_DNA"/>
</dbReference>
<proteinExistence type="predicted"/>
<dbReference type="RefSeq" id="WP_318651057.1">
    <property type="nucleotide sequence ID" value="NZ_CP137852.1"/>
</dbReference>
<evidence type="ECO:0000313" key="2">
    <source>
        <dbReference type="EMBL" id="WPB87100.1"/>
    </source>
</evidence>
<dbReference type="NCBIfam" id="TIGR01444">
    <property type="entry name" value="fkbM_fam"/>
    <property type="match status" value="1"/>
</dbReference>
<feature type="domain" description="Methyltransferase FkbM" evidence="1">
    <location>
        <begin position="21"/>
        <end position="179"/>
    </location>
</feature>
<dbReference type="InterPro" id="IPR006342">
    <property type="entry name" value="FkbM_mtfrase"/>
</dbReference>
<evidence type="ECO:0000259" key="1">
    <source>
        <dbReference type="Pfam" id="PF05050"/>
    </source>
</evidence>
<evidence type="ECO:0000313" key="3">
    <source>
        <dbReference type="Proteomes" id="UP001305521"/>
    </source>
</evidence>
<sequence>MRPERLEALRFAGYAPRTLLDVGAHLGHFTAGLRQVFPDCVPTLVEPNPHCLPALAATGHEVLGFAASHENGEAELFLTREWLQSTGTSLYRENTHFFRDEVLVRTPVPRRRLDDVLAGRRFDLVKIDTQGAELDVLLGGQQVLRQADYILIEVSLVEYNQGGARAEEVFAALGALGFRSAEVAEFHRLRGVRDGALLQLDFLFEREVPRPSQALRGPVAGLETWLQERRSRCADFAVLAVREAGTEAELGFGAAATALAIAGDPARGRDWQALLRLAAQRGRVPYAVARLPASRMADAALLLDMLPRVAAAGLVEVAAGQPWHWEEVEGQIRLAPGSRAMPPVLQWRGAIAFEALVARKAA</sequence>
<dbReference type="SUPFAM" id="SSF53335">
    <property type="entry name" value="S-adenosyl-L-methionine-dependent methyltransferases"/>
    <property type="match status" value="1"/>
</dbReference>
<dbReference type="InterPro" id="IPR053188">
    <property type="entry name" value="FkbM_Methyltransferase"/>
</dbReference>
<organism evidence="2 3">
    <name type="scientific">Sediminicoccus rosea</name>
    <dbReference type="NCBI Taxonomy" id="1225128"/>
    <lineage>
        <taxon>Bacteria</taxon>
        <taxon>Pseudomonadati</taxon>
        <taxon>Pseudomonadota</taxon>
        <taxon>Alphaproteobacteria</taxon>
        <taxon>Acetobacterales</taxon>
        <taxon>Roseomonadaceae</taxon>
        <taxon>Sediminicoccus</taxon>
    </lineage>
</organism>
<dbReference type="InterPro" id="IPR029063">
    <property type="entry name" value="SAM-dependent_MTases_sf"/>
</dbReference>
<dbReference type="GO" id="GO:0008168">
    <property type="term" value="F:methyltransferase activity"/>
    <property type="evidence" value="ECO:0007669"/>
    <property type="project" value="UniProtKB-KW"/>
</dbReference>
<dbReference type="PANTHER" id="PTHR36973">
    <property type="entry name" value="SLL1456 PROTEIN-RELATED"/>
    <property type="match status" value="1"/>
</dbReference>
<dbReference type="Gene3D" id="3.40.50.150">
    <property type="entry name" value="Vaccinia Virus protein VP39"/>
    <property type="match status" value="1"/>
</dbReference>
<keyword evidence="3" id="KW-1185">Reference proteome</keyword>
<name>A0ABZ0PPQ4_9PROT</name>
<dbReference type="PANTHER" id="PTHR36973:SF4">
    <property type="entry name" value="NODULATION PROTEIN"/>
    <property type="match status" value="1"/>
</dbReference>
<dbReference type="GO" id="GO:0032259">
    <property type="term" value="P:methylation"/>
    <property type="evidence" value="ECO:0007669"/>
    <property type="project" value="UniProtKB-KW"/>
</dbReference>